<dbReference type="PANTHER" id="PTHR33332">
    <property type="entry name" value="REVERSE TRANSCRIPTASE DOMAIN-CONTAINING PROTEIN"/>
    <property type="match status" value="1"/>
</dbReference>
<dbReference type="HOGENOM" id="CLU_000680_13_3_1"/>
<dbReference type="InParanoid" id="D7GY82"/>
<name>D7GY82_TRICA</name>
<organism evidence="2 3">
    <name type="scientific">Tribolium castaneum</name>
    <name type="common">Red flour beetle</name>
    <dbReference type="NCBI Taxonomy" id="7070"/>
    <lineage>
        <taxon>Eukaryota</taxon>
        <taxon>Metazoa</taxon>
        <taxon>Ecdysozoa</taxon>
        <taxon>Arthropoda</taxon>
        <taxon>Hexapoda</taxon>
        <taxon>Insecta</taxon>
        <taxon>Pterygota</taxon>
        <taxon>Neoptera</taxon>
        <taxon>Endopterygota</taxon>
        <taxon>Coleoptera</taxon>
        <taxon>Polyphaga</taxon>
        <taxon>Cucujiformia</taxon>
        <taxon>Tenebrionidae</taxon>
        <taxon>Tenebrionidae incertae sedis</taxon>
        <taxon>Tribolium</taxon>
    </lineage>
</organism>
<reference evidence="2 3" key="2">
    <citation type="journal article" date="2010" name="Nucleic Acids Res.">
        <title>BeetleBase in 2010: revisions to provide comprehensive genomic information for Tribolium castaneum.</title>
        <authorList>
            <person name="Kim H.S."/>
            <person name="Murphy T."/>
            <person name="Xia J."/>
            <person name="Caragea D."/>
            <person name="Park Y."/>
            <person name="Beeman R.W."/>
            <person name="Lorenzen M.D."/>
            <person name="Butcher S."/>
            <person name="Manak J.R."/>
            <person name="Brown S.J."/>
        </authorList>
    </citation>
    <scope>NUCLEOTIDE SEQUENCE [LARGE SCALE GENOMIC DNA]</scope>
    <source>
        <strain evidence="2 3">Georgia GA2</strain>
    </source>
</reference>
<dbReference type="Proteomes" id="UP000007266">
    <property type="component" value="Unassembled WGS sequence"/>
</dbReference>
<gene>
    <name evidence="2" type="primary">AUGUSTUS-3.0.2_12934</name>
    <name evidence="2" type="ORF">TcasGA2_TC012934</name>
</gene>
<evidence type="ECO:0000313" key="2">
    <source>
        <dbReference type="EMBL" id="EFA13308.2"/>
    </source>
</evidence>
<dbReference type="Pfam" id="PF00078">
    <property type="entry name" value="RVT_1"/>
    <property type="match status" value="1"/>
</dbReference>
<dbReference type="GO" id="GO:0003964">
    <property type="term" value="F:RNA-directed DNA polymerase activity"/>
    <property type="evidence" value="ECO:0007669"/>
    <property type="project" value="UniProtKB-KW"/>
</dbReference>
<keyword evidence="2" id="KW-0808">Transferase</keyword>
<dbReference type="PROSITE" id="PS50878">
    <property type="entry name" value="RT_POL"/>
    <property type="match status" value="1"/>
</dbReference>
<dbReference type="EMBL" id="KQ972319">
    <property type="protein sequence ID" value="EFA13308.2"/>
    <property type="molecule type" value="Genomic_DNA"/>
</dbReference>
<dbReference type="AlphaFoldDB" id="D7GY82"/>
<accession>D7GY82</accession>
<keyword evidence="3" id="KW-1185">Reference proteome</keyword>
<feature type="domain" description="Reverse transcriptase" evidence="1">
    <location>
        <begin position="1"/>
        <end position="142"/>
    </location>
</feature>
<keyword evidence="2" id="KW-0548">Nucleotidyltransferase</keyword>
<reference evidence="2 3" key="1">
    <citation type="journal article" date="2008" name="Nature">
        <title>The genome of the model beetle and pest Tribolium castaneum.</title>
        <authorList>
            <consortium name="Tribolium Genome Sequencing Consortium"/>
            <person name="Richards S."/>
            <person name="Gibbs R.A."/>
            <person name="Weinstock G.M."/>
            <person name="Brown S.J."/>
            <person name="Denell R."/>
            <person name="Beeman R.W."/>
            <person name="Gibbs R."/>
            <person name="Beeman R.W."/>
            <person name="Brown S.J."/>
            <person name="Bucher G."/>
            <person name="Friedrich M."/>
            <person name="Grimmelikhuijzen C.J."/>
            <person name="Klingler M."/>
            <person name="Lorenzen M."/>
            <person name="Richards S."/>
            <person name="Roth S."/>
            <person name="Schroder R."/>
            <person name="Tautz D."/>
            <person name="Zdobnov E.M."/>
            <person name="Muzny D."/>
            <person name="Gibbs R.A."/>
            <person name="Weinstock G.M."/>
            <person name="Attaway T."/>
            <person name="Bell S."/>
            <person name="Buhay C.J."/>
            <person name="Chandrabose M.N."/>
            <person name="Chavez D."/>
            <person name="Clerk-Blankenburg K.P."/>
            <person name="Cree A."/>
            <person name="Dao M."/>
            <person name="Davis C."/>
            <person name="Chacko J."/>
            <person name="Dinh H."/>
            <person name="Dugan-Rocha S."/>
            <person name="Fowler G."/>
            <person name="Garner T.T."/>
            <person name="Garnes J."/>
            <person name="Gnirke A."/>
            <person name="Hawes A."/>
            <person name="Hernandez J."/>
            <person name="Hines S."/>
            <person name="Holder M."/>
            <person name="Hume J."/>
            <person name="Jhangiani S.N."/>
            <person name="Joshi V."/>
            <person name="Khan Z.M."/>
            <person name="Jackson L."/>
            <person name="Kovar C."/>
            <person name="Kowis A."/>
            <person name="Lee S."/>
            <person name="Lewis L.R."/>
            <person name="Margolis J."/>
            <person name="Morgan M."/>
            <person name="Nazareth L.V."/>
            <person name="Nguyen N."/>
            <person name="Okwuonu G."/>
            <person name="Parker D."/>
            <person name="Richards S."/>
            <person name="Ruiz S.J."/>
            <person name="Santibanez J."/>
            <person name="Savard J."/>
            <person name="Scherer S.E."/>
            <person name="Schneider B."/>
            <person name="Sodergren E."/>
            <person name="Tautz D."/>
            <person name="Vattahil S."/>
            <person name="Villasana D."/>
            <person name="White C.S."/>
            <person name="Wright R."/>
            <person name="Park Y."/>
            <person name="Beeman R.W."/>
            <person name="Lord J."/>
            <person name="Oppert B."/>
            <person name="Lorenzen M."/>
            <person name="Brown S."/>
            <person name="Wang L."/>
            <person name="Savard J."/>
            <person name="Tautz D."/>
            <person name="Richards S."/>
            <person name="Weinstock G."/>
            <person name="Gibbs R.A."/>
            <person name="Liu Y."/>
            <person name="Worley K."/>
            <person name="Weinstock G."/>
            <person name="Elsik C.G."/>
            <person name="Reese J.T."/>
            <person name="Elhaik E."/>
            <person name="Landan G."/>
            <person name="Graur D."/>
            <person name="Arensburger P."/>
            <person name="Atkinson P."/>
            <person name="Beeman R.W."/>
            <person name="Beidler J."/>
            <person name="Brown S.J."/>
            <person name="Demuth J.P."/>
            <person name="Drury D.W."/>
            <person name="Du Y.Z."/>
            <person name="Fujiwara H."/>
            <person name="Lorenzen M."/>
            <person name="Maselli V."/>
            <person name="Osanai M."/>
            <person name="Park Y."/>
            <person name="Robertson H.M."/>
            <person name="Tu Z."/>
            <person name="Wang J.J."/>
            <person name="Wang S."/>
            <person name="Richards S."/>
            <person name="Song H."/>
            <person name="Zhang L."/>
            <person name="Sodergren E."/>
            <person name="Werner D."/>
            <person name="Stanke M."/>
            <person name="Morgenstern B."/>
            <person name="Solovyev V."/>
            <person name="Kosarev P."/>
            <person name="Brown G."/>
            <person name="Chen H.C."/>
            <person name="Ermolaeva O."/>
            <person name="Hlavina W."/>
            <person name="Kapustin Y."/>
            <person name="Kiryutin B."/>
            <person name="Kitts P."/>
            <person name="Maglott D."/>
            <person name="Pruitt K."/>
            <person name="Sapojnikov V."/>
            <person name="Souvorov A."/>
            <person name="Mackey A.J."/>
            <person name="Waterhouse R.M."/>
            <person name="Wyder S."/>
            <person name="Zdobnov E.M."/>
            <person name="Zdobnov E.M."/>
            <person name="Wyder S."/>
            <person name="Kriventseva E.V."/>
            <person name="Kadowaki T."/>
            <person name="Bork P."/>
            <person name="Aranda M."/>
            <person name="Bao R."/>
            <person name="Beermann A."/>
            <person name="Berns N."/>
            <person name="Bolognesi R."/>
            <person name="Bonneton F."/>
            <person name="Bopp D."/>
            <person name="Brown S.J."/>
            <person name="Bucher G."/>
            <person name="Butts T."/>
            <person name="Chaumot A."/>
            <person name="Denell R.E."/>
            <person name="Ferrier D.E."/>
            <person name="Friedrich M."/>
            <person name="Gordon C.M."/>
            <person name="Jindra M."/>
            <person name="Klingler M."/>
            <person name="Lan Q."/>
            <person name="Lattorff H.M."/>
            <person name="Laudet V."/>
            <person name="von Levetsow C."/>
            <person name="Liu Z."/>
            <person name="Lutz R."/>
            <person name="Lynch J.A."/>
            <person name="da Fonseca R.N."/>
            <person name="Posnien N."/>
            <person name="Reuter R."/>
            <person name="Roth S."/>
            <person name="Savard J."/>
            <person name="Schinko J.B."/>
            <person name="Schmitt C."/>
            <person name="Schoppmeier M."/>
            <person name="Schroder R."/>
            <person name="Shippy T.D."/>
            <person name="Simonnet F."/>
            <person name="Marques-Souza H."/>
            <person name="Tautz D."/>
            <person name="Tomoyasu Y."/>
            <person name="Trauner J."/>
            <person name="Van der Zee M."/>
            <person name="Vervoort M."/>
            <person name="Wittkopp N."/>
            <person name="Wimmer E.A."/>
            <person name="Yang X."/>
            <person name="Jones A.K."/>
            <person name="Sattelle D.B."/>
            <person name="Ebert P.R."/>
            <person name="Nelson D."/>
            <person name="Scott J.G."/>
            <person name="Beeman R.W."/>
            <person name="Muthukrishnan S."/>
            <person name="Kramer K.J."/>
            <person name="Arakane Y."/>
            <person name="Beeman R.W."/>
            <person name="Zhu Q."/>
            <person name="Hogenkamp D."/>
            <person name="Dixit R."/>
            <person name="Oppert B."/>
            <person name="Jiang H."/>
            <person name="Zou Z."/>
            <person name="Marshall J."/>
            <person name="Elpidina E."/>
            <person name="Vinokurov K."/>
            <person name="Oppert C."/>
            <person name="Zou Z."/>
            <person name="Evans J."/>
            <person name="Lu Z."/>
            <person name="Zhao P."/>
            <person name="Sumathipala N."/>
            <person name="Altincicek B."/>
            <person name="Vilcinskas A."/>
            <person name="Williams M."/>
            <person name="Hultmark D."/>
            <person name="Hetru C."/>
            <person name="Jiang H."/>
            <person name="Grimmelikhuijzen C.J."/>
            <person name="Hauser F."/>
            <person name="Cazzamali G."/>
            <person name="Williamson M."/>
            <person name="Park Y."/>
            <person name="Li B."/>
            <person name="Tanaka Y."/>
            <person name="Predel R."/>
            <person name="Neupert S."/>
            <person name="Schachtner J."/>
            <person name="Verleyen P."/>
            <person name="Raible F."/>
            <person name="Bork P."/>
            <person name="Friedrich M."/>
            <person name="Walden K.K."/>
            <person name="Robertson H.M."/>
            <person name="Angeli S."/>
            <person name="Foret S."/>
            <person name="Bucher G."/>
            <person name="Schuetz S."/>
            <person name="Maleszka R."/>
            <person name="Wimmer E.A."/>
            <person name="Beeman R.W."/>
            <person name="Lorenzen M."/>
            <person name="Tomoyasu Y."/>
            <person name="Miller S.C."/>
            <person name="Grossmann D."/>
            <person name="Bucher G."/>
        </authorList>
    </citation>
    <scope>NUCLEOTIDE SEQUENCE [LARGE SCALE GENOMIC DNA]</scope>
    <source>
        <strain evidence="2 3">Georgia GA2</strain>
    </source>
</reference>
<dbReference type="STRING" id="7070.D7GY82"/>
<evidence type="ECO:0000313" key="3">
    <source>
        <dbReference type="Proteomes" id="UP000007266"/>
    </source>
</evidence>
<dbReference type="InterPro" id="IPR000477">
    <property type="entry name" value="RT_dom"/>
</dbReference>
<protein>
    <submittedName>
        <fullName evidence="2">RNA-directed DNA polymerase from mobile element jockey-like Protein</fullName>
    </submittedName>
</protein>
<dbReference type="SUPFAM" id="SSF56672">
    <property type="entry name" value="DNA/RNA polymerases"/>
    <property type="match status" value="1"/>
</dbReference>
<evidence type="ECO:0000259" key="1">
    <source>
        <dbReference type="PROSITE" id="PS50878"/>
    </source>
</evidence>
<dbReference type="InterPro" id="IPR043502">
    <property type="entry name" value="DNA/RNA_pol_sf"/>
</dbReference>
<keyword evidence="2" id="KW-0695">RNA-directed DNA polymerase</keyword>
<proteinExistence type="predicted"/>
<sequence length="192" mass="22126">MLAFIKNFLSNRCFQVSANGCTSTVKSLENGTPQGSVLSTTLFNIAINDVTRDIRAPIKTTLYADDLTLFIKGNDIISSKNLMQRAIDSLELWSRTTGFCFSPEKTKCVIFSKRKKIQPPEITLYHKILSFCDEIKYLGIIFDSKLNWQNHITYLRKECCNRIRLLKMLVHQHWGADTTILLRLYKILIRSN</sequence>